<accession>A0A0D7AJ26</accession>
<sequence length="349" mass="40602">MSISGLYIRKLTTLIRSTFDTPLAEKYHFSPYRLFHRHDSAEVHMPSGSSDSPPSVQMDTTRVYSELYDSDAMVQEHDKVQRLALHEDDKGCRRERVVLGLMFWSDATCLANFGTAKLWPIYMFIGNLSKYLRAIPNSGACHHVAYIPSLSDRFQDLASSLHKKWSTQRKGILTHCRRELMHAVWRFILDDDFLHAYHFGMVIMCKDGVERCFYPRIFTYSSDYPEKVLLATIRDRGLCSCPRCTILMSEFHLLGTWWRRFLEKPVQWARNLIYRQGYSITSTRVEDLLKPTSAVPTVILICPECSRMLVVDFMHEFELGIWKALFTHIVRMLYAVDASGCIVGEFDRR</sequence>
<proteinExistence type="predicted"/>
<keyword evidence="2" id="KW-1185">Reference proteome</keyword>
<reference evidence="1 2" key="1">
    <citation type="journal article" date="2015" name="Fungal Genet. Biol.">
        <title>Evolution of novel wood decay mechanisms in Agaricales revealed by the genome sequences of Fistulina hepatica and Cylindrobasidium torrendii.</title>
        <authorList>
            <person name="Floudas D."/>
            <person name="Held B.W."/>
            <person name="Riley R."/>
            <person name="Nagy L.G."/>
            <person name="Koehler G."/>
            <person name="Ransdell A.S."/>
            <person name="Younus H."/>
            <person name="Chow J."/>
            <person name="Chiniquy J."/>
            <person name="Lipzen A."/>
            <person name="Tritt A."/>
            <person name="Sun H."/>
            <person name="Haridas S."/>
            <person name="LaButti K."/>
            <person name="Ohm R.A."/>
            <person name="Kues U."/>
            <person name="Blanchette R.A."/>
            <person name="Grigoriev I.V."/>
            <person name="Minto R.E."/>
            <person name="Hibbett D.S."/>
        </authorList>
    </citation>
    <scope>NUCLEOTIDE SEQUENCE [LARGE SCALE GENOMIC DNA]</scope>
    <source>
        <strain evidence="1 2">ATCC 64428</strain>
    </source>
</reference>
<evidence type="ECO:0000313" key="1">
    <source>
        <dbReference type="EMBL" id="KIY51865.1"/>
    </source>
</evidence>
<dbReference type="InterPro" id="IPR041078">
    <property type="entry name" value="Plavaka"/>
</dbReference>
<protein>
    <submittedName>
        <fullName evidence="1">Uncharacterized protein</fullName>
    </submittedName>
</protein>
<organism evidence="1 2">
    <name type="scientific">Fistulina hepatica ATCC 64428</name>
    <dbReference type="NCBI Taxonomy" id="1128425"/>
    <lineage>
        <taxon>Eukaryota</taxon>
        <taxon>Fungi</taxon>
        <taxon>Dikarya</taxon>
        <taxon>Basidiomycota</taxon>
        <taxon>Agaricomycotina</taxon>
        <taxon>Agaricomycetes</taxon>
        <taxon>Agaricomycetidae</taxon>
        <taxon>Agaricales</taxon>
        <taxon>Fistulinaceae</taxon>
        <taxon>Fistulina</taxon>
    </lineage>
</organism>
<dbReference type="EMBL" id="KN881647">
    <property type="protein sequence ID" value="KIY51865.1"/>
    <property type="molecule type" value="Genomic_DNA"/>
</dbReference>
<dbReference type="Pfam" id="PF18759">
    <property type="entry name" value="Plavaka"/>
    <property type="match status" value="1"/>
</dbReference>
<dbReference type="OrthoDB" id="3208495at2759"/>
<dbReference type="AlphaFoldDB" id="A0A0D7AJ26"/>
<name>A0A0D7AJ26_9AGAR</name>
<gene>
    <name evidence="1" type="ORF">FISHEDRAFT_64024</name>
</gene>
<evidence type="ECO:0000313" key="2">
    <source>
        <dbReference type="Proteomes" id="UP000054144"/>
    </source>
</evidence>
<dbReference type="Proteomes" id="UP000054144">
    <property type="component" value="Unassembled WGS sequence"/>
</dbReference>